<keyword evidence="6" id="KW-1185">Reference proteome</keyword>
<dbReference type="InterPro" id="IPR043452">
    <property type="entry name" value="BZIP46-like"/>
</dbReference>
<evidence type="ECO:0000313" key="6">
    <source>
        <dbReference type="Proteomes" id="UP000655225"/>
    </source>
</evidence>
<accession>A0A834ZQ29</accession>
<protein>
    <submittedName>
        <fullName evidence="5">Uncharacterized protein</fullName>
    </submittedName>
</protein>
<sequence length="385" mass="41741">MDFGDAPPLEGSQEIFHSPDSLPSTHWTFDEFQNSMGGVGKDIRSMSIDELLKEIWAAEENVANGSAPGCNLQRQGFLTLPPTLSQKTVDEVWRDLYKENGGAKDGNVSRGSNLEQRQPTVGEMTLEPRTLSQKTVDEVWRDVFEENGGAKDGNVNRGSNLEQRQLTLDRVMANRITESCNSLPNQSPSLASNASEVPTFQQQRQQQQQQLFPKQATVAYASPMHLANTSQLASPGMKGGIADPTVNNGLVQGGGMDLVGLGAGAVTVATKSPANHLSSDETGKSNEDTSSLSPGPYVFNGGPWGRKCSGAVEKAVERRQRMMIKNRERAARSRASKQNSEVIPCIASIVNGLFNASDHGRVHGDTVEVQLYCNLQSIRAWLISS</sequence>
<name>A0A834ZQ29_TETSI</name>
<evidence type="ECO:0000256" key="1">
    <source>
        <dbReference type="ARBA" id="ARBA00004123"/>
    </source>
</evidence>
<dbReference type="PANTHER" id="PTHR22952:SF446">
    <property type="entry name" value="ABSCISIC ACID-INSENSITIVE 5-LIKE PROTEIN 5-RELATED"/>
    <property type="match status" value="1"/>
</dbReference>
<gene>
    <name evidence="5" type="ORF">HHK36_008398</name>
</gene>
<feature type="compositionally biased region" description="Polar residues" evidence="4">
    <location>
        <begin position="182"/>
        <end position="200"/>
    </location>
</feature>
<proteinExistence type="predicted"/>
<dbReference type="Proteomes" id="UP000655225">
    <property type="component" value="Unassembled WGS sequence"/>
</dbReference>
<evidence type="ECO:0000256" key="2">
    <source>
        <dbReference type="ARBA" id="ARBA00023125"/>
    </source>
</evidence>
<keyword evidence="3" id="KW-0539">Nucleus</keyword>
<dbReference type="GO" id="GO:0045893">
    <property type="term" value="P:positive regulation of DNA-templated transcription"/>
    <property type="evidence" value="ECO:0007669"/>
    <property type="project" value="InterPro"/>
</dbReference>
<dbReference type="OMA" id="MIKNRER"/>
<dbReference type="OrthoDB" id="1927218at2759"/>
<dbReference type="EMBL" id="JABCRI010000005">
    <property type="protein sequence ID" value="KAF8406312.1"/>
    <property type="molecule type" value="Genomic_DNA"/>
</dbReference>
<comment type="caution">
    <text evidence="5">The sequence shown here is derived from an EMBL/GenBank/DDBJ whole genome shotgun (WGS) entry which is preliminary data.</text>
</comment>
<feature type="compositionally biased region" description="Basic and acidic residues" evidence="4">
    <location>
        <begin position="278"/>
        <end position="287"/>
    </location>
</feature>
<comment type="subcellular location">
    <subcellularLocation>
        <location evidence="1">Nucleus</location>
    </subcellularLocation>
</comment>
<keyword evidence="2" id="KW-0238">DNA-binding</keyword>
<feature type="region of interest" description="Disordered" evidence="4">
    <location>
        <begin position="182"/>
        <end position="210"/>
    </location>
</feature>
<feature type="region of interest" description="Disordered" evidence="4">
    <location>
        <begin position="1"/>
        <end position="23"/>
    </location>
</feature>
<evidence type="ECO:0000313" key="5">
    <source>
        <dbReference type="EMBL" id="KAF8406312.1"/>
    </source>
</evidence>
<reference evidence="5 6" key="1">
    <citation type="submission" date="2020-04" db="EMBL/GenBank/DDBJ databases">
        <title>Plant Genome Project.</title>
        <authorList>
            <person name="Zhang R.-G."/>
        </authorList>
    </citation>
    <scope>NUCLEOTIDE SEQUENCE [LARGE SCALE GENOMIC DNA]</scope>
    <source>
        <strain evidence="5">YNK0</strain>
        <tissue evidence="5">Leaf</tissue>
    </source>
</reference>
<dbReference type="PANTHER" id="PTHR22952">
    <property type="entry name" value="CAMP-RESPONSE ELEMENT BINDING PROTEIN-RELATED"/>
    <property type="match status" value="1"/>
</dbReference>
<evidence type="ECO:0000256" key="3">
    <source>
        <dbReference type="ARBA" id="ARBA00023242"/>
    </source>
</evidence>
<feature type="region of interest" description="Disordered" evidence="4">
    <location>
        <begin position="272"/>
        <end position="296"/>
    </location>
</feature>
<dbReference type="GO" id="GO:0005634">
    <property type="term" value="C:nucleus"/>
    <property type="evidence" value="ECO:0007669"/>
    <property type="project" value="UniProtKB-SubCell"/>
</dbReference>
<organism evidence="5 6">
    <name type="scientific">Tetracentron sinense</name>
    <name type="common">Spur-leaf</name>
    <dbReference type="NCBI Taxonomy" id="13715"/>
    <lineage>
        <taxon>Eukaryota</taxon>
        <taxon>Viridiplantae</taxon>
        <taxon>Streptophyta</taxon>
        <taxon>Embryophyta</taxon>
        <taxon>Tracheophyta</taxon>
        <taxon>Spermatophyta</taxon>
        <taxon>Magnoliopsida</taxon>
        <taxon>Trochodendrales</taxon>
        <taxon>Trochodendraceae</taxon>
        <taxon>Tetracentron</taxon>
    </lineage>
</organism>
<evidence type="ECO:0000256" key="4">
    <source>
        <dbReference type="SAM" id="MobiDB-lite"/>
    </source>
</evidence>
<dbReference type="AlphaFoldDB" id="A0A834ZQ29"/>
<feature type="compositionally biased region" description="Low complexity" evidence="4">
    <location>
        <begin position="201"/>
        <end position="210"/>
    </location>
</feature>
<dbReference type="GO" id="GO:0003700">
    <property type="term" value="F:DNA-binding transcription factor activity"/>
    <property type="evidence" value="ECO:0007669"/>
    <property type="project" value="InterPro"/>
</dbReference>
<dbReference type="GO" id="GO:0003677">
    <property type="term" value="F:DNA binding"/>
    <property type="evidence" value="ECO:0007669"/>
    <property type="project" value="UniProtKB-KW"/>
</dbReference>